<evidence type="ECO:0000256" key="5">
    <source>
        <dbReference type="SAM" id="MobiDB-lite"/>
    </source>
</evidence>
<evidence type="ECO:0000256" key="6">
    <source>
        <dbReference type="SAM" id="Phobius"/>
    </source>
</evidence>
<feature type="transmembrane region" description="Helical" evidence="6">
    <location>
        <begin position="603"/>
        <end position="627"/>
    </location>
</feature>
<evidence type="ECO:0000256" key="3">
    <source>
        <dbReference type="ARBA" id="ARBA00022989"/>
    </source>
</evidence>
<dbReference type="Pfam" id="PF02535">
    <property type="entry name" value="Zip"/>
    <property type="match status" value="2"/>
</dbReference>
<feature type="compositionally biased region" description="Polar residues" evidence="5">
    <location>
        <begin position="268"/>
        <end position="279"/>
    </location>
</feature>
<evidence type="ECO:0000256" key="1">
    <source>
        <dbReference type="ARBA" id="ARBA00004141"/>
    </source>
</evidence>
<feature type="compositionally biased region" description="Polar residues" evidence="5">
    <location>
        <begin position="331"/>
        <end position="341"/>
    </location>
</feature>
<feature type="transmembrane region" description="Helical" evidence="6">
    <location>
        <begin position="547"/>
        <end position="567"/>
    </location>
</feature>
<proteinExistence type="predicted"/>
<accession>A0A086KEM4</accession>
<dbReference type="Proteomes" id="UP000028828">
    <property type="component" value="Unassembled WGS sequence"/>
</dbReference>
<feature type="transmembrane region" description="Helical" evidence="6">
    <location>
        <begin position="36"/>
        <end position="61"/>
    </location>
</feature>
<feature type="compositionally biased region" description="Basic and acidic residues" evidence="5">
    <location>
        <begin position="342"/>
        <end position="357"/>
    </location>
</feature>
<comment type="caution">
    <text evidence="7">The sequence shown here is derived from an EMBL/GenBank/DDBJ whole genome shotgun (WGS) entry which is preliminary data.</text>
</comment>
<feature type="region of interest" description="Disordered" evidence="5">
    <location>
        <begin position="312"/>
        <end position="370"/>
    </location>
</feature>
<keyword evidence="2 6" id="KW-0812">Transmembrane</keyword>
<organism evidence="7 8">
    <name type="scientific">Toxoplasma gondii p89</name>
    <dbReference type="NCBI Taxonomy" id="943119"/>
    <lineage>
        <taxon>Eukaryota</taxon>
        <taxon>Sar</taxon>
        <taxon>Alveolata</taxon>
        <taxon>Apicomplexa</taxon>
        <taxon>Conoidasida</taxon>
        <taxon>Coccidia</taxon>
        <taxon>Eucoccidiorida</taxon>
        <taxon>Eimeriorina</taxon>
        <taxon>Sarcocystidae</taxon>
        <taxon>Toxoplasma</taxon>
    </lineage>
</organism>
<name>A0A086KEM4_TOXGO</name>
<evidence type="ECO:0000313" key="7">
    <source>
        <dbReference type="EMBL" id="KFG42842.1"/>
    </source>
</evidence>
<dbReference type="OrthoDB" id="448280at2759"/>
<evidence type="ECO:0000256" key="4">
    <source>
        <dbReference type="ARBA" id="ARBA00023136"/>
    </source>
</evidence>
<dbReference type="GO" id="GO:0016020">
    <property type="term" value="C:membrane"/>
    <property type="evidence" value="ECO:0007669"/>
    <property type="project" value="UniProtKB-SubCell"/>
</dbReference>
<gene>
    <name evidence="7" type="ORF">TGP89_225530</name>
</gene>
<keyword evidence="3 6" id="KW-1133">Transmembrane helix</keyword>
<reference evidence="7 8" key="1">
    <citation type="submission" date="2014-03" db="EMBL/GenBank/DDBJ databases">
        <authorList>
            <person name="Sibley D."/>
            <person name="Venepally P."/>
            <person name="Karamycheva S."/>
            <person name="Hadjithomas M."/>
            <person name="Khan A."/>
            <person name="Brunk B."/>
            <person name="Roos D."/>
            <person name="Caler E."/>
            <person name="Lorenzi H."/>
        </authorList>
    </citation>
    <scope>NUCLEOTIDE SEQUENCE [LARGE SCALE GENOMIC DNA]</scope>
    <source>
        <strain evidence="8">p89</strain>
    </source>
</reference>
<protein>
    <submittedName>
        <fullName evidence="7">Metal cation transporter, ZIP family protein</fullName>
    </submittedName>
</protein>
<feature type="transmembrane region" description="Helical" evidence="6">
    <location>
        <begin position="82"/>
        <end position="104"/>
    </location>
</feature>
<sequence length="717" mass="74831">MTEGGTGTESVHAHVHDSSHHAEERHDDGGESLHLWAAQLLSAITMVAVSTLCCLIPVYIARQAQKYSRRGRADSRLRMCQALLSIINCFAAGAFLGLALIHVLPEAVTQLSETGILLVLDGDSSHHSHPYNIAYLLAAVGFTAMLGLEILLGGGHTHCHHDNALIVGSSAPRPGAFVAVPEGALAHSPVPSPRSLPHSSHHHAQHHGLCTEANYCPDCDDCLEAITTVNGMSGERELPGGGSVELPLALPGTPASTPPSVDAFSPVSPVQENLTAGQQSREETACSHIFEDRSHAATDAAAVAKNLDGISRSADSRRPCDESSDLAPSCAGTSSSVVPSSERQRESCGYQKERTRPASEANGRQSEGCCGQETGCRGTRRHAEGVPCVHAGGCCGAGGGAAKCCHSHSHCPDSDSRIHSGSIGVNVQGGDDLGGRQADPQCSDASAASGGACGSKLSKVLSSAFPCQGRGSSCRYKSVIPPVQLQVSVGTCHGDKCCSNGLGKSELGRLFQRPHESGDRGVVTRESGWEKINGFLRCCSKLEGTKISLALALGVHAIFEGIILGTTQTSQNVWIATLAILGHKGAEAVAVASTLLKMNMNTVPFVVMLAAFIIASPLGILLGAFAATAGTRVSGVFNALAVGAILYAANEMLSEFSGSCSRVRRFVKFLAFVVGLGALFGLNLIHTPYCRHLHSDHGHSAHGATHTHEVHDHSLHH</sequence>
<dbReference type="PANTHER" id="PTHR11040:SF140">
    <property type="entry name" value="ZRT (ZRT), IRT- (IRT-) LIKE PROTEIN TRANSPORTER"/>
    <property type="match status" value="1"/>
</dbReference>
<feature type="transmembrane region" description="Helical" evidence="6">
    <location>
        <begin position="633"/>
        <end position="654"/>
    </location>
</feature>
<comment type="subcellular location">
    <subcellularLocation>
        <location evidence="1">Membrane</location>
        <topology evidence="1">Multi-pass membrane protein</topology>
    </subcellularLocation>
</comment>
<evidence type="ECO:0000256" key="2">
    <source>
        <dbReference type="ARBA" id="ARBA00022692"/>
    </source>
</evidence>
<feature type="region of interest" description="Disordered" evidence="5">
    <location>
        <begin position="233"/>
        <end position="283"/>
    </location>
</feature>
<dbReference type="PANTHER" id="PTHR11040">
    <property type="entry name" value="ZINC/IRON TRANSPORTER"/>
    <property type="match status" value="1"/>
</dbReference>
<feature type="compositionally biased region" description="Basic and acidic residues" evidence="5">
    <location>
        <begin position="11"/>
        <end position="27"/>
    </location>
</feature>
<feature type="transmembrane region" description="Helical" evidence="6">
    <location>
        <begin position="666"/>
        <end position="685"/>
    </location>
</feature>
<dbReference type="InterPro" id="IPR003689">
    <property type="entry name" value="ZIP"/>
</dbReference>
<keyword evidence="4 6" id="KW-0472">Membrane</keyword>
<dbReference type="EMBL" id="AEYI02000986">
    <property type="protein sequence ID" value="KFG42842.1"/>
    <property type="molecule type" value="Genomic_DNA"/>
</dbReference>
<dbReference type="VEuPathDB" id="ToxoDB:TGP89_225530"/>
<feature type="region of interest" description="Disordered" evidence="5">
    <location>
        <begin position="1"/>
        <end position="27"/>
    </location>
</feature>
<feature type="transmembrane region" description="Helical" evidence="6">
    <location>
        <begin position="573"/>
        <end position="596"/>
    </location>
</feature>
<evidence type="ECO:0000313" key="8">
    <source>
        <dbReference type="Proteomes" id="UP000028828"/>
    </source>
</evidence>
<dbReference type="GO" id="GO:0005385">
    <property type="term" value="F:zinc ion transmembrane transporter activity"/>
    <property type="evidence" value="ECO:0007669"/>
    <property type="project" value="TreeGrafter"/>
</dbReference>
<dbReference type="AlphaFoldDB" id="A0A086KEM4"/>
<feature type="transmembrane region" description="Helical" evidence="6">
    <location>
        <begin position="133"/>
        <end position="152"/>
    </location>
</feature>